<accession>A0A5K1A0X6</accession>
<gene>
    <name evidence="1" type="ORF">NYM_LOCUS11730</name>
</gene>
<protein>
    <submittedName>
        <fullName evidence="1">Uncharacterized protein</fullName>
    </submittedName>
</protein>
<dbReference type="EMBL" id="LR721780">
    <property type="protein sequence ID" value="VVV95206.1"/>
    <property type="molecule type" value="Genomic_DNA"/>
</dbReference>
<dbReference type="PANTHER" id="PTHR34278">
    <property type="entry name" value="PROTEIN THI031, PUTATIVE-RELATED"/>
    <property type="match status" value="1"/>
</dbReference>
<organism evidence="1">
    <name type="scientific">Nymphaea colorata</name>
    <name type="common">pocket water lily</name>
    <dbReference type="NCBI Taxonomy" id="210225"/>
    <lineage>
        <taxon>Eukaryota</taxon>
        <taxon>Viridiplantae</taxon>
        <taxon>Streptophyta</taxon>
        <taxon>Embryophyta</taxon>
        <taxon>Tracheophyta</taxon>
        <taxon>Spermatophyta</taxon>
        <taxon>Magnoliopsida</taxon>
        <taxon>Nymphaeales</taxon>
        <taxon>Nymphaeaceae</taxon>
        <taxon>Nymphaea</taxon>
    </lineage>
</organism>
<proteinExistence type="predicted"/>
<sequence>MRREGKQHGVVRSCMLLSPNANVVNKLDSLPTAGIFQKVPRKPTNHSKFTGVCRRPRCPGCHACPVNKSREKAKGTYKHKSNDVAVNHRLVAWKVVDKHRGSNYVGFSAAQALECLWGGDLDELMTEEEPEEGPAAGSSDFSLKFDGVGVSDVMHHDDETNVEIEDEKDVPTIDDCGDVGNHADDDSDLVIYEVQIECESDEGEGWCLVKQ</sequence>
<name>A0A5K1A0X6_9MAGN</name>
<dbReference type="PANTHER" id="PTHR34278:SF1">
    <property type="entry name" value="PROTEIN THI031, PUTATIVE-RELATED"/>
    <property type="match status" value="1"/>
</dbReference>
<dbReference type="Gramene" id="NC2G0004670.1">
    <property type="protein sequence ID" value="NC2G0004670.1:cds"/>
    <property type="gene ID" value="NC2G0004670"/>
</dbReference>
<dbReference type="OrthoDB" id="663108at2759"/>
<dbReference type="AlphaFoldDB" id="A0A5K1A0X6"/>
<evidence type="ECO:0000313" key="1">
    <source>
        <dbReference type="EMBL" id="VVV95206.1"/>
    </source>
</evidence>
<reference evidence="1" key="1">
    <citation type="submission" date="2019-09" db="EMBL/GenBank/DDBJ databases">
        <authorList>
            <person name="Zhang L."/>
        </authorList>
    </citation>
    <scope>NUCLEOTIDE SEQUENCE</scope>
</reference>